<proteinExistence type="inferred from homology"/>
<dbReference type="STRING" id="981222.Cabther_A1583"/>
<reference evidence="3 4" key="1">
    <citation type="journal article" date="2012" name="Environ. Microbiol.">
        <title>Complete genome of Candidatus Chloracidobacterium thermophilum, a chlorophyll-based photoheterotroph belonging to the phylum Acidobacteria.</title>
        <authorList>
            <person name="Garcia Costas A.M."/>
            <person name="Liu Z."/>
            <person name="Tomsho L.P."/>
            <person name="Schuster S.C."/>
            <person name="Ward D.M."/>
            <person name="Bryant D.A."/>
        </authorList>
    </citation>
    <scope>NUCLEOTIDE SEQUENCE [LARGE SCALE GENOMIC DNA]</scope>
    <source>
        <strain evidence="3 4">B</strain>
    </source>
</reference>
<dbReference type="InterPro" id="IPR051683">
    <property type="entry name" value="Enoyl-CoA_Hydratase/Isomerase"/>
</dbReference>
<dbReference type="Gene3D" id="3.90.226.10">
    <property type="entry name" value="2-enoyl-CoA Hydratase, Chain A, domain 1"/>
    <property type="match status" value="1"/>
</dbReference>
<dbReference type="Proteomes" id="UP000006791">
    <property type="component" value="Chromosome 1"/>
</dbReference>
<keyword evidence="4" id="KW-1185">Reference proteome</keyword>
<dbReference type="CDD" id="cd06558">
    <property type="entry name" value="crotonase-like"/>
    <property type="match status" value="1"/>
</dbReference>
<protein>
    <submittedName>
        <fullName evidence="3">Enoyl-CoA hydratase/carnithine racemase</fullName>
        <ecNumber evidence="3">4.2.1.17</ecNumber>
    </submittedName>
</protein>
<dbReference type="PROSITE" id="PS00166">
    <property type="entry name" value="ENOYL_COA_HYDRATASE"/>
    <property type="match status" value="1"/>
</dbReference>
<dbReference type="AlphaFoldDB" id="G2LJ46"/>
<dbReference type="InterPro" id="IPR029045">
    <property type="entry name" value="ClpP/crotonase-like_dom_sf"/>
</dbReference>
<organism evidence="3 4">
    <name type="scientific">Chloracidobacterium thermophilum (strain B)</name>
    <dbReference type="NCBI Taxonomy" id="981222"/>
    <lineage>
        <taxon>Bacteria</taxon>
        <taxon>Pseudomonadati</taxon>
        <taxon>Acidobacteriota</taxon>
        <taxon>Terriglobia</taxon>
        <taxon>Terriglobales</taxon>
        <taxon>Acidobacteriaceae</taxon>
        <taxon>Chloracidobacterium</taxon>
    </lineage>
</organism>
<dbReference type="Pfam" id="PF00378">
    <property type="entry name" value="ECH_1"/>
    <property type="match status" value="1"/>
</dbReference>
<dbReference type="GO" id="GO:0004300">
    <property type="term" value="F:enoyl-CoA hydratase activity"/>
    <property type="evidence" value="ECO:0007669"/>
    <property type="project" value="UniProtKB-EC"/>
</dbReference>
<dbReference type="PANTHER" id="PTHR42964">
    <property type="entry name" value="ENOYL-COA HYDRATASE"/>
    <property type="match status" value="1"/>
</dbReference>
<dbReference type="HOGENOM" id="CLU_009834_7_3_0"/>
<keyword evidence="3" id="KW-0456">Lyase</keyword>
<name>G2LJ46_CHLTF</name>
<evidence type="ECO:0000256" key="2">
    <source>
        <dbReference type="RuleBase" id="RU003707"/>
    </source>
</evidence>
<gene>
    <name evidence="3" type="ordered locus">Cabther_A1583</name>
</gene>
<comment type="similarity">
    <text evidence="1 2">Belongs to the enoyl-CoA hydratase/isomerase family.</text>
</comment>
<dbReference type="EMBL" id="CP002514">
    <property type="protein sequence ID" value="AEP12333.1"/>
    <property type="molecule type" value="Genomic_DNA"/>
</dbReference>
<evidence type="ECO:0000256" key="1">
    <source>
        <dbReference type="ARBA" id="ARBA00005254"/>
    </source>
</evidence>
<sequence length="267" mass="28437">MPPLAAPKEETMSDTPNSLLYDVADGIATATLNRPEKRNALDAGILNGLRAAVQSAAQDPDVRVLVVTGAGKDFCAGADLAALEAMTGQDIMQHLGDAETLVHLFTAMRACPKPIVARVRGRALAGGCGLASACDLIVAEETAQFGYPEVNIGFVPAMVMAILRRNLGEKRALEWVLTGEILSARQAHEWGLVNRVLPGDTFDEAFAAYIKQLAARSSSAMHLTKRLLYHMDGLSFEAALRSGADVNVIARHTADCRAGVAKFLRKG</sequence>
<accession>G2LJ46</accession>
<dbReference type="PANTHER" id="PTHR42964:SF1">
    <property type="entry name" value="POLYKETIDE BIOSYNTHESIS ENOYL-COA HYDRATASE PKSH-RELATED"/>
    <property type="match status" value="1"/>
</dbReference>
<dbReference type="InterPro" id="IPR001753">
    <property type="entry name" value="Enoyl-CoA_hydra/iso"/>
</dbReference>
<dbReference type="InterPro" id="IPR018376">
    <property type="entry name" value="Enoyl-CoA_hyd/isom_CS"/>
</dbReference>
<evidence type="ECO:0000313" key="3">
    <source>
        <dbReference type="EMBL" id="AEP12333.1"/>
    </source>
</evidence>
<dbReference type="KEGG" id="ctm:Cabther_A1583"/>
<dbReference type="EC" id="4.2.1.17" evidence="3"/>
<evidence type="ECO:0000313" key="4">
    <source>
        <dbReference type="Proteomes" id="UP000006791"/>
    </source>
</evidence>
<dbReference type="SUPFAM" id="SSF52096">
    <property type="entry name" value="ClpP/crotonase"/>
    <property type="match status" value="1"/>
</dbReference>